<gene>
    <name evidence="2" type="ORF">L873DRAFT_189023</name>
</gene>
<keyword evidence="1" id="KW-0812">Transmembrane</keyword>
<evidence type="ECO:0000313" key="3">
    <source>
        <dbReference type="Proteomes" id="UP000276215"/>
    </source>
</evidence>
<organism evidence="2 3">
    <name type="scientific">Choiromyces venosus 120613-1</name>
    <dbReference type="NCBI Taxonomy" id="1336337"/>
    <lineage>
        <taxon>Eukaryota</taxon>
        <taxon>Fungi</taxon>
        <taxon>Dikarya</taxon>
        <taxon>Ascomycota</taxon>
        <taxon>Pezizomycotina</taxon>
        <taxon>Pezizomycetes</taxon>
        <taxon>Pezizales</taxon>
        <taxon>Tuberaceae</taxon>
        <taxon>Choiromyces</taxon>
    </lineage>
</organism>
<keyword evidence="3" id="KW-1185">Reference proteome</keyword>
<keyword evidence="1" id="KW-1133">Transmembrane helix</keyword>
<name>A0A3N4J2E5_9PEZI</name>
<reference evidence="2 3" key="1">
    <citation type="journal article" date="2018" name="Nat. Ecol. Evol.">
        <title>Pezizomycetes genomes reveal the molecular basis of ectomycorrhizal truffle lifestyle.</title>
        <authorList>
            <person name="Murat C."/>
            <person name="Payen T."/>
            <person name="Noel B."/>
            <person name="Kuo A."/>
            <person name="Morin E."/>
            <person name="Chen J."/>
            <person name="Kohler A."/>
            <person name="Krizsan K."/>
            <person name="Balestrini R."/>
            <person name="Da Silva C."/>
            <person name="Montanini B."/>
            <person name="Hainaut M."/>
            <person name="Levati E."/>
            <person name="Barry K.W."/>
            <person name="Belfiori B."/>
            <person name="Cichocki N."/>
            <person name="Clum A."/>
            <person name="Dockter R.B."/>
            <person name="Fauchery L."/>
            <person name="Guy J."/>
            <person name="Iotti M."/>
            <person name="Le Tacon F."/>
            <person name="Lindquist E.A."/>
            <person name="Lipzen A."/>
            <person name="Malagnac F."/>
            <person name="Mello A."/>
            <person name="Molinier V."/>
            <person name="Miyauchi S."/>
            <person name="Poulain J."/>
            <person name="Riccioni C."/>
            <person name="Rubini A."/>
            <person name="Sitrit Y."/>
            <person name="Splivallo R."/>
            <person name="Traeger S."/>
            <person name="Wang M."/>
            <person name="Zifcakova L."/>
            <person name="Wipf D."/>
            <person name="Zambonelli A."/>
            <person name="Paolocci F."/>
            <person name="Nowrousian M."/>
            <person name="Ottonello S."/>
            <person name="Baldrian P."/>
            <person name="Spatafora J.W."/>
            <person name="Henrissat B."/>
            <person name="Nagy L.G."/>
            <person name="Aury J.M."/>
            <person name="Wincker P."/>
            <person name="Grigoriev I.V."/>
            <person name="Bonfante P."/>
            <person name="Martin F.M."/>
        </authorList>
    </citation>
    <scope>NUCLEOTIDE SEQUENCE [LARGE SCALE GENOMIC DNA]</scope>
    <source>
        <strain evidence="2 3">120613-1</strain>
    </source>
</reference>
<feature type="transmembrane region" description="Helical" evidence="1">
    <location>
        <begin position="20"/>
        <end position="41"/>
    </location>
</feature>
<sequence length="51" mass="6244">MFLGTRYEGICLSLCYPFSYLNIFLVEFFHIFLSFFRCLFYPHLNITLKHK</sequence>
<evidence type="ECO:0000313" key="2">
    <source>
        <dbReference type="EMBL" id="RPA92459.1"/>
    </source>
</evidence>
<dbReference type="AlphaFoldDB" id="A0A3N4J2E5"/>
<proteinExistence type="predicted"/>
<dbReference type="EMBL" id="ML120472">
    <property type="protein sequence ID" value="RPA92459.1"/>
    <property type="molecule type" value="Genomic_DNA"/>
</dbReference>
<keyword evidence="1" id="KW-0472">Membrane</keyword>
<accession>A0A3N4J2E5</accession>
<protein>
    <submittedName>
        <fullName evidence="2">Uncharacterized protein</fullName>
    </submittedName>
</protein>
<dbReference type="Proteomes" id="UP000276215">
    <property type="component" value="Unassembled WGS sequence"/>
</dbReference>
<evidence type="ECO:0000256" key="1">
    <source>
        <dbReference type="SAM" id="Phobius"/>
    </source>
</evidence>